<keyword evidence="4" id="KW-1185">Reference proteome</keyword>
<reference evidence="3 4" key="1">
    <citation type="submission" date="2019-01" db="EMBL/GenBank/DDBJ databases">
        <title>A draft genome assembly of the solar-powered sea slug Elysia chlorotica.</title>
        <authorList>
            <person name="Cai H."/>
            <person name="Li Q."/>
            <person name="Fang X."/>
            <person name="Li J."/>
            <person name="Curtis N.E."/>
            <person name="Altenburger A."/>
            <person name="Shibata T."/>
            <person name="Feng M."/>
            <person name="Maeda T."/>
            <person name="Schwartz J.A."/>
            <person name="Shigenobu S."/>
            <person name="Lundholm N."/>
            <person name="Nishiyama T."/>
            <person name="Yang H."/>
            <person name="Hasebe M."/>
            <person name="Li S."/>
            <person name="Pierce S.K."/>
            <person name="Wang J."/>
        </authorList>
    </citation>
    <scope>NUCLEOTIDE SEQUENCE [LARGE SCALE GENOMIC DNA]</scope>
    <source>
        <strain evidence="3">EC2010</strain>
        <tissue evidence="3">Whole organism of an adult</tissue>
    </source>
</reference>
<feature type="compositionally biased region" description="Pro residues" evidence="1">
    <location>
        <begin position="241"/>
        <end position="266"/>
    </location>
</feature>
<feature type="region of interest" description="Disordered" evidence="1">
    <location>
        <begin position="162"/>
        <end position="181"/>
    </location>
</feature>
<dbReference type="EMBL" id="RQTK01000094">
    <property type="protein sequence ID" value="RUS88032.1"/>
    <property type="molecule type" value="Genomic_DNA"/>
</dbReference>
<name>A0A3S0ZWW6_ELYCH</name>
<protein>
    <recommendedName>
        <fullName evidence="2">Mutator-like transposase domain-containing protein</fullName>
    </recommendedName>
</protein>
<proteinExistence type="predicted"/>
<feature type="compositionally biased region" description="Acidic residues" evidence="1">
    <location>
        <begin position="308"/>
        <end position="321"/>
    </location>
</feature>
<dbReference type="OrthoDB" id="6131287at2759"/>
<evidence type="ECO:0000313" key="3">
    <source>
        <dbReference type="EMBL" id="RUS88032.1"/>
    </source>
</evidence>
<evidence type="ECO:0000256" key="1">
    <source>
        <dbReference type="SAM" id="MobiDB-lite"/>
    </source>
</evidence>
<gene>
    <name evidence="3" type="ORF">EGW08_004198</name>
</gene>
<comment type="caution">
    <text evidence="3">The sequence shown here is derived from an EMBL/GenBank/DDBJ whole genome shotgun (WGS) entry which is preliminary data.</text>
</comment>
<sequence>MKDIIKVKSGNMAIATFSAVQTIKYILMTTDTSAVECFKRNGTLHTAINPTLVTSITTSHSRYRIELNKVKVKEEERRKAMGQQGHVLTTIARAKSIKQRAIKRAFKQRKAEEPEKYDRWQAEHKYKLNHTGNAGAMEGAGSVRIFGRSEKKLGLRFTEYLGDGDSSSFNNVQESQSYGDETSIAKLGVCRTCSEEEQSCTPLKPALQSPRQEVVEPHPQLSNPALPPQRYEKTYPSSSNDPPPPAAGPPPPTAGPPPQTNEPTPPTASFEDIYPPPLSPSSPPPSPSIRRDPPSHDESSSPPPPPLPDEEWLLPLPEDDWLPPPPDWLSDHVPSTSLLESDPATSMPQPMAGSLVPTPSASAVESSTEAVGPAETVSRSRKRQRHVDNWKSSKRLKASQHGEGYITGSTLIDFKTSFTEKQYKSVDVGPTVLTRRRQKISNFSIPVGKDDYVRMRSGLAKRIGFALAAKTDSNTSRRRNGLDESTIEAVKTFYVRADIVYTTPGMNDYITIWSNGEKTIERKYYLTMFLKEAFELFRKSHLEVEISISKFCELLPKNALLWNCLDESIIEAVKTFYVRADLVQKTKERKYYLTVFLREAFELFRKSHKYMLHSAKKGRM</sequence>
<feature type="domain" description="Mutator-like transposase" evidence="2">
    <location>
        <begin position="116"/>
        <end position="187"/>
    </location>
</feature>
<feature type="compositionally biased region" description="Pro residues" evidence="1">
    <location>
        <begin position="274"/>
        <end position="287"/>
    </location>
</feature>
<feature type="compositionally biased region" description="Polar residues" evidence="1">
    <location>
        <begin position="333"/>
        <end position="348"/>
    </location>
</feature>
<organism evidence="3 4">
    <name type="scientific">Elysia chlorotica</name>
    <name type="common">Eastern emerald elysia</name>
    <name type="synonym">Sea slug</name>
    <dbReference type="NCBI Taxonomy" id="188477"/>
    <lineage>
        <taxon>Eukaryota</taxon>
        <taxon>Metazoa</taxon>
        <taxon>Spiralia</taxon>
        <taxon>Lophotrochozoa</taxon>
        <taxon>Mollusca</taxon>
        <taxon>Gastropoda</taxon>
        <taxon>Heterobranchia</taxon>
        <taxon>Euthyneura</taxon>
        <taxon>Panpulmonata</taxon>
        <taxon>Sacoglossa</taxon>
        <taxon>Placobranchoidea</taxon>
        <taxon>Plakobranchidae</taxon>
        <taxon>Elysia</taxon>
    </lineage>
</organism>
<evidence type="ECO:0000259" key="2">
    <source>
        <dbReference type="Pfam" id="PF20700"/>
    </source>
</evidence>
<feature type="compositionally biased region" description="Low complexity" evidence="1">
    <location>
        <begin position="356"/>
        <end position="371"/>
    </location>
</feature>
<accession>A0A3S0ZWW6</accession>
<dbReference type="STRING" id="188477.A0A3S0ZWW6"/>
<dbReference type="InterPro" id="IPR049012">
    <property type="entry name" value="Mutator_transp_dom"/>
</dbReference>
<evidence type="ECO:0000313" key="4">
    <source>
        <dbReference type="Proteomes" id="UP000271974"/>
    </source>
</evidence>
<feature type="compositionally biased region" description="Polar residues" evidence="1">
    <location>
        <begin position="165"/>
        <end position="180"/>
    </location>
</feature>
<dbReference type="AlphaFoldDB" id="A0A3S0ZWW6"/>
<feature type="region of interest" description="Disordered" evidence="1">
    <location>
        <begin position="202"/>
        <end position="401"/>
    </location>
</feature>
<dbReference type="Pfam" id="PF20700">
    <property type="entry name" value="Mutator"/>
    <property type="match status" value="1"/>
</dbReference>
<dbReference type="Proteomes" id="UP000271974">
    <property type="component" value="Unassembled WGS sequence"/>
</dbReference>
<feature type="compositionally biased region" description="Basic and acidic residues" evidence="1">
    <location>
        <begin position="289"/>
        <end position="299"/>
    </location>
</feature>